<proteinExistence type="predicted"/>
<reference evidence="2" key="1">
    <citation type="submission" date="2021-12" db="EMBL/GenBank/DDBJ databases">
        <title>Discovery of the Pendulisporaceae a myxobacterial family with distinct sporulation behavior and unique specialized metabolism.</title>
        <authorList>
            <person name="Garcia R."/>
            <person name="Popoff A."/>
            <person name="Bader C.D."/>
            <person name="Loehr J."/>
            <person name="Walesch S."/>
            <person name="Walt C."/>
            <person name="Boldt J."/>
            <person name="Bunk B."/>
            <person name="Haeckl F.J.F.P.J."/>
            <person name="Gunesch A.P."/>
            <person name="Birkelbach J."/>
            <person name="Nuebel U."/>
            <person name="Pietschmann T."/>
            <person name="Bach T."/>
            <person name="Mueller R."/>
        </authorList>
    </citation>
    <scope>NUCLEOTIDE SEQUENCE</scope>
    <source>
        <strain evidence="2">MSr11367</strain>
    </source>
</reference>
<dbReference type="Pfam" id="PF07394">
    <property type="entry name" value="DUF1501"/>
    <property type="match status" value="1"/>
</dbReference>
<feature type="transmembrane region" description="Helical" evidence="1">
    <location>
        <begin position="21"/>
        <end position="41"/>
    </location>
</feature>
<keyword evidence="1" id="KW-0812">Transmembrane</keyword>
<dbReference type="InterPro" id="IPR010869">
    <property type="entry name" value="DUF1501"/>
</dbReference>
<name>A0ABZ2L843_9BACT</name>
<dbReference type="Proteomes" id="UP001374803">
    <property type="component" value="Chromosome"/>
</dbReference>
<evidence type="ECO:0000313" key="3">
    <source>
        <dbReference type="Proteomes" id="UP001374803"/>
    </source>
</evidence>
<dbReference type="RefSeq" id="WP_394836762.1">
    <property type="nucleotide sequence ID" value="NZ_CP089929.1"/>
</dbReference>
<evidence type="ECO:0000256" key="1">
    <source>
        <dbReference type="SAM" id="Phobius"/>
    </source>
</evidence>
<evidence type="ECO:0000313" key="2">
    <source>
        <dbReference type="EMBL" id="WXB07102.1"/>
    </source>
</evidence>
<organism evidence="2 3">
    <name type="scientific">Pendulispora rubella</name>
    <dbReference type="NCBI Taxonomy" id="2741070"/>
    <lineage>
        <taxon>Bacteria</taxon>
        <taxon>Pseudomonadati</taxon>
        <taxon>Myxococcota</taxon>
        <taxon>Myxococcia</taxon>
        <taxon>Myxococcales</taxon>
        <taxon>Sorangiineae</taxon>
        <taxon>Pendulisporaceae</taxon>
        <taxon>Pendulispora</taxon>
    </lineage>
</organism>
<dbReference type="EMBL" id="CP089983">
    <property type="protein sequence ID" value="WXB07102.1"/>
    <property type="molecule type" value="Genomic_DNA"/>
</dbReference>
<protein>
    <submittedName>
        <fullName evidence="2">DUF1501 domain-containing protein</fullName>
    </submittedName>
</protein>
<keyword evidence="1" id="KW-0472">Membrane</keyword>
<accession>A0ABZ2L843</accession>
<gene>
    <name evidence="2" type="ORF">LVJ94_07625</name>
</gene>
<keyword evidence="1" id="KW-1133">Transmembrane helix</keyword>
<keyword evidence="3" id="KW-1185">Reference proteome</keyword>
<sequence length="510" mass="54110">MNDIGAKGPPAPSLRKMSRRGVVRLGAFSVLAMPFTKLAIAQNDVPRHFFLHILISGGIDGSYLFDARPLRMTDKGRHANYLYKNSVQGIPAGVDAARIEMVGSNGTKTLRTSLVNPLMAHAADFSIVNGVLMSKDGEGHENSARYAMTNQSNEGFDSFIPMLGAPSGLPIESILFGALPPGMSPGANFSKSIQFQGTEANGIGRALAHGPKIEKDSALFRHIRQRQSANAQGAGMFSQGSKKLLSALENAPLLSSALQRAVGTEPASTVDFLAGLAIALEYFRSGVTSAATVVHDRGADLDVHGAGDAAGTQMALLGGRLGTGSGATAPGVTQNLARVFEILKATPLDRNDPRSPSFFDVTTVCIHTEFTRTMVSLSFSGDVGYTGTDHNPLSNTVILAGYGIRGGLILGESDCTDVDDNGNILNVSGAHFAREGTTDNKQLRKIMGKPFDFATMKARSDRPATFQATDYLNFSSVANTVMDLFGIDPQKKFRVGGNPAPILEPLRKRI</sequence>